<dbReference type="InterPro" id="IPR036291">
    <property type="entry name" value="NAD(P)-bd_dom_sf"/>
</dbReference>
<organism evidence="2 3">
    <name type="scientific">Phycicoccus avicenniae</name>
    <dbReference type="NCBI Taxonomy" id="2828860"/>
    <lineage>
        <taxon>Bacteria</taxon>
        <taxon>Bacillati</taxon>
        <taxon>Actinomycetota</taxon>
        <taxon>Actinomycetes</taxon>
        <taxon>Micrococcales</taxon>
        <taxon>Intrasporangiaceae</taxon>
        <taxon>Phycicoccus</taxon>
    </lineage>
</organism>
<protein>
    <submittedName>
        <fullName evidence="2">Zinc-binding alcohol dehydrogenase family protein</fullName>
    </submittedName>
</protein>
<dbReference type="GO" id="GO:0016651">
    <property type="term" value="F:oxidoreductase activity, acting on NAD(P)H"/>
    <property type="evidence" value="ECO:0007669"/>
    <property type="project" value="InterPro"/>
</dbReference>
<evidence type="ECO:0000313" key="3">
    <source>
        <dbReference type="Proteomes" id="UP000677016"/>
    </source>
</evidence>
<dbReference type="EMBL" id="JAGSNF010000001">
    <property type="protein sequence ID" value="MBR7741875.1"/>
    <property type="molecule type" value="Genomic_DNA"/>
</dbReference>
<gene>
    <name evidence="2" type="ORF">KC207_01025</name>
</gene>
<proteinExistence type="predicted"/>
<dbReference type="InterPro" id="IPR047122">
    <property type="entry name" value="Trans-enoyl_RdTase-like"/>
</dbReference>
<dbReference type="InterPro" id="IPR011032">
    <property type="entry name" value="GroES-like_sf"/>
</dbReference>
<dbReference type="PANTHER" id="PTHR45348:SF2">
    <property type="entry name" value="ZINC-TYPE ALCOHOL DEHYDROGENASE-LIKE PROTEIN C2E1P3.01"/>
    <property type="match status" value="1"/>
</dbReference>
<dbReference type="CDD" id="cd08249">
    <property type="entry name" value="enoyl_reductase_like"/>
    <property type="match status" value="1"/>
</dbReference>
<dbReference type="AlphaFoldDB" id="A0A941HYH1"/>
<dbReference type="InterPro" id="IPR013154">
    <property type="entry name" value="ADH-like_N"/>
</dbReference>
<evidence type="ECO:0000259" key="1">
    <source>
        <dbReference type="SMART" id="SM00829"/>
    </source>
</evidence>
<feature type="domain" description="Enoyl reductase (ER)" evidence="1">
    <location>
        <begin position="11"/>
        <end position="356"/>
    </location>
</feature>
<dbReference type="SMART" id="SM00829">
    <property type="entry name" value="PKS_ER"/>
    <property type="match status" value="1"/>
</dbReference>
<dbReference type="InterPro" id="IPR020843">
    <property type="entry name" value="ER"/>
</dbReference>
<keyword evidence="3" id="KW-1185">Reference proteome</keyword>
<dbReference type="SUPFAM" id="SSF50129">
    <property type="entry name" value="GroES-like"/>
    <property type="match status" value="1"/>
</dbReference>
<comment type="caution">
    <text evidence="2">The sequence shown here is derived from an EMBL/GenBank/DDBJ whole genome shotgun (WGS) entry which is preliminary data.</text>
</comment>
<dbReference type="Proteomes" id="UP000677016">
    <property type="component" value="Unassembled WGS sequence"/>
</dbReference>
<dbReference type="PANTHER" id="PTHR45348">
    <property type="entry name" value="HYPOTHETICAL OXIDOREDUCTASE (EUROFUNG)"/>
    <property type="match status" value="1"/>
</dbReference>
<evidence type="ECO:0000313" key="2">
    <source>
        <dbReference type="EMBL" id="MBR7741875.1"/>
    </source>
</evidence>
<accession>A0A941HYH1</accession>
<dbReference type="Gene3D" id="3.90.180.10">
    <property type="entry name" value="Medium-chain alcohol dehydrogenases, catalytic domain"/>
    <property type="match status" value="1"/>
</dbReference>
<sequence>MSDPSNEALWATYRSARLSTGQAAYTRPGRGEIVVRVRAVALNPVDTMTGWNRRVVYPWLNYPAVLGVDVAGDVVEVGPGTGRLSVGERVIGLALGQERDCNSPAHGAFQKYVVLRAALVSPIPDQLPYEQAAVLPLGVATAASGLFGRDQLALDLPDTSRRREDATVLVWGGSTSVGCNAIQLARHAGYRVVTTASPRHHPLVLDLGADVALDRRDPDVVRRTSDVLARRHLAGIVAIGSASTVPTVRIAANVGARRSTESAQRVGVASVQPSPLTTLVSRLARFRGVRLSTVWGGSVAHERLGAEIFTRVLPAALAAGSYRPAPFSEVAGQGLEAVPDALERLRAGVSSRKLVVRIP</sequence>
<dbReference type="Gene3D" id="3.40.50.720">
    <property type="entry name" value="NAD(P)-binding Rossmann-like Domain"/>
    <property type="match status" value="1"/>
</dbReference>
<name>A0A941HYH1_9MICO</name>
<dbReference type="SUPFAM" id="SSF51735">
    <property type="entry name" value="NAD(P)-binding Rossmann-fold domains"/>
    <property type="match status" value="1"/>
</dbReference>
<reference evidence="2" key="1">
    <citation type="submission" date="2021-04" db="EMBL/GenBank/DDBJ databases">
        <title>Phycicoccus avicenniae sp. nov., a novel endophytic actinomycetes isolated from branch of Avicennia mariana.</title>
        <authorList>
            <person name="Tuo L."/>
        </authorList>
    </citation>
    <scope>NUCLEOTIDE SEQUENCE</scope>
    <source>
        <strain evidence="2">BSK3Z-2</strain>
    </source>
</reference>
<dbReference type="Pfam" id="PF08240">
    <property type="entry name" value="ADH_N"/>
    <property type="match status" value="1"/>
</dbReference>